<dbReference type="SMART" id="SM00354">
    <property type="entry name" value="HTH_LACI"/>
    <property type="match status" value="1"/>
</dbReference>
<dbReference type="InterPro" id="IPR000843">
    <property type="entry name" value="HTH_LacI"/>
</dbReference>
<evidence type="ECO:0000259" key="4">
    <source>
        <dbReference type="PROSITE" id="PS50932"/>
    </source>
</evidence>
<dbReference type="Proteomes" id="UP001595937">
    <property type="component" value="Unassembled WGS sequence"/>
</dbReference>
<dbReference type="SUPFAM" id="SSF53822">
    <property type="entry name" value="Periplasmic binding protein-like I"/>
    <property type="match status" value="1"/>
</dbReference>
<proteinExistence type="predicted"/>
<evidence type="ECO:0000256" key="1">
    <source>
        <dbReference type="ARBA" id="ARBA00023015"/>
    </source>
</evidence>
<dbReference type="EMBL" id="JBHSLN010000082">
    <property type="protein sequence ID" value="MFC5298791.1"/>
    <property type="molecule type" value="Genomic_DNA"/>
</dbReference>
<dbReference type="CDD" id="cd06267">
    <property type="entry name" value="PBP1_LacI_sugar_binding-like"/>
    <property type="match status" value="1"/>
</dbReference>
<dbReference type="Pfam" id="PF00356">
    <property type="entry name" value="LacI"/>
    <property type="match status" value="1"/>
</dbReference>
<keyword evidence="3" id="KW-0804">Transcription</keyword>
<evidence type="ECO:0000313" key="6">
    <source>
        <dbReference type="Proteomes" id="UP001595937"/>
    </source>
</evidence>
<feature type="domain" description="HTH lacI-type" evidence="4">
    <location>
        <begin position="6"/>
        <end position="60"/>
    </location>
</feature>
<dbReference type="RefSeq" id="WP_319021509.1">
    <property type="nucleotide sequence ID" value="NZ_BAAAIR010000027.1"/>
</dbReference>
<protein>
    <submittedName>
        <fullName evidence="5">LacI family DNA-binding transcriptional regulator</fullName>
    </submittedName>
</protein>
<evidence type="ECO:0000256" key="3">
    <source>
        <dbReference type="ARBA" id="ARBA00023163"/>
    </source>
</evidence>
<dbReference type="InterPro" id="IPR046335">
    <property type="entry name" value="LacI/GalR-like_sensor"/>
</dbReference>
<keyword evidence="6" id="KW-1185">Reference proteome</keyword>
<keyword evidence="1" id="KW-0805">Transcription regulation</keyword>
<dbReference type="PROSITE" id="PS50932">
    <property type="entry name" value="HTH_LACI_2"/>
    <property type="match status" value="1"/>
</dbReference>
<dbReference type="PANTHER" id="PTHR30146:SF109">
    <property type="entry name" value="HTH-TYPE TRANSCRIPTIONAL REGULATOR GALS"/>
    <property type="match status" value="1"/>
</dbReference>
<dbReference type="PROSITE" id="PS00356">
    <property type="entry name" value="HTH_LACI_1"/>
    <property type="match status" value="1"/>
</dbReference>
<accession>A0ABW0FJG5</accession>
<organism evidence="5 6">
    <name type="scientific">Brachybacterium tyrofermentans</name>
    <dbReference type="NCBI Taxonomy" id="47848"/>
    <lineage>
        <taxon>Bacteria</taxon>
        <taxon>Bacillati</taxon>
        <taxon>Actinomycetota</taxon>
        <taxon>Actinomycetes</taxon>
        <taxon>Micrococcales</taxon>
        <taxon>Dermabacteraceae</taxon>
        <taxon>Brachybacterium</taxon>
    </lineage>
</organism>
<evidence type="ECO:0000256" key="2">
    <source>
        <dbReference type="ARBA" id="ARBA00023125"/>
    </source>
</evidence>
<reference evidence="6" key="1">
    <citation type="journal article" date="2019" name="Int. J. Syst. Evol. Microbiol.">
        <title>The Global Catalogue of Microorganisms (GCM) 10K type strain sequencing project: providing services to taxonomists for standard genome sequencing and annotation.</title>
        <authorList>
            <consortium name="The Broad Institute Genomics Platform"/>
            <consortium name="The Broad Institute Genome Sequencing Center for Infectious Disease"/>
            <person name="Wu L."/>
            <person name="Ma J."/>
        </authorList>
    </citation>
    <scope>NUCLEOTIDE SEQUENCE [LARGE SCALE GENOMIC DNA]</scope>
    <source>
        <strain evidence="6">CGMCC 1.16455</strain>
    </source>
</reference>
<gene>
    <name evidence="5" type="ORF">ACFPK8_14865</name>
</gene>
<dbReference type="Gene3D" id="3.40.50.2300">
    <property type="match status" value="2"/>
</dbReference>
<dbReference type="InterPro" id="IPR028082">
    <property type="entry name" value="Peripla_BP_I"/>
</dbReference>
<dbReference type="PANTHER" id="PTHR30146">
    <property type="entry name" value="LACI-RELATED TRANSCRIPTIONAL REPRESSOR"/>
    <property type="match status" value="1"/>
</dbReference>
<dbReference type="Pfam" id="PF13377">
    <property type="entry name" value="Peripla_BP_3"/>
    <property type="match status" value="1"/>
</dbReference>
<dbReference type="GO" id="GO:0003677">
    <property type="term" value="F:DNA binding"/>
    <property type="evidence" value="ECO:0007669"/>
    <property type="project" value="UniProtKB-KW"/>
</dbReference>
<keyword evidence="2 5" id="KW-0238">DNA-binding</keyword>
<dbReference type="SUPFAM" id="SSF47413">
    <property type="entry name" value="lambda repressor-like DNA-binding domains"/>
    <property type="match status" value="1"/>
</dbReference>
<evidence type="ECO:0000313" key="5">
    <source>
        <dbReference type="EMBL" id="MFC5298791.1"/>
    </source>
</evidence>
<dbReference type="CDD" id="cd01392">
    <property type="entry name" value="HTH_LacI"/>
    <property type="match status" value="1"/>
</dbReference>
<sequence length="337" mass="36375">MARKRPTMKDVAARAGVGFKTVSRVINGEPGVTERTAERVHLAAAELHYRRDMTAGNLRRATGRTDSLGLLVASVDNEFDAALHRAIEDAAQQHRVSIFTGSTDEDPDRERQLALGLLARRVDGLVLMPSPGDLSYLQHEIDLGTPIVAVDRPPHGITVDTVMADSTQGARDAIAHLIDHGHRRVAVLTHLGTLHTAAQRIAGARRRWEDAGLPANDLQVVDGLTTEAETAQALLDLLDGEDPPTAVFTARNQITTGAVRALQQRGLQREIALMGFDDFGHADLLDPAISVVKQDPGQLGHRATQRLLARLEDHSLPVEHLVLGTTLTLRQSCGCGG</sequence>
<dbReference type="InterPro" id="IPR010982">
    <property type="entry name" value="Lambda_DNA-bd_dom_sf"/>
</dbReference>
<name>A0ABW0FJG5_9MICO</name>
<dbReference type="Gene3D" id="1.10.260.40">
    <property type="entry name" value="lambda repressor-like DNA-binding domains"/>
    <property type="match status" value="1"/>
</dbReference>
<dbReference type="GeneID" id="303296586"/>
<comment type="caution">
    <text evidence="5">The sequence shown here is derived from an EMBL/GenBank/DDBJ whole genome shotgun (WGS) entry which is preliminary data.</text>
</comment>